<feature type="region of interest" description="Disordered" evidence="1">
    <location>
        <begin position="46"/>
        <end position="80"/>
    </location>
</feature>
<reference evidence="4" key="2">
    <citation type="submission" date="2020-09" db="EMBL/GenBank/DDBJ databases">
        <authorList>
            <person name="Sun Q."/>
            <person name="Zhou Y."/>
        </authorList>
    </citation>
    <scope>NUCLEOTIDE SEQUENCE</scope>
    <source>
        <strain evidence="4">CGMCC 1.15388</strain>
    </source>
</reference>
<dbReference type="Gene3D" id="2.60.40.10">
    <property type="entry name" value="Immunoglobulins"/>
    <property type="match status" value="1"/>
</dbReference>
<keyword evidence="2" id="KW-0472">Membrane</keyword>
<comment type="caution">
    <text evidence="4">The sequence shown here is derived from an EMBL/GenBank/DDBJ whole genome shotgun (WGS) entry which is preliminary data.</text>
</comment>
<evidence type="ECO:0000256" key="2">
    <source>
        <dbReference type="SAM" id="Phobius"/>
    </source>
</evidence>
<dbReference type="RefSeq" id="WP_188684573.1">
    <property type="nucleotide sequence ID" value="NZ_BMIS01000006.1"/>
</dbReference>
<organism evidence="4 5">
    <name type="scientific">Nesterenkonia cremea</name>
    <dbReference type="NCBI Taxonomy" id="1882340"/>
    <lineage>
        <taxon>Bacteria</taxon>
        <taxon>Bacillati</taxon>
        <taxon>Actinomycetota</taxon>
        <taxon>Actinomycetes</taxon>
        <taxon>Micrococcales</taxon>
        <taxon>Micrococcaceae</taxon>
        <taxon>Nesterenkonia</taxon>
    </lineage>
</organism>
<name>A0A917EPS0_9MICC</name>
<keyword evidence="2" id="KW-0812">Transmembrane</keyword>
<dbReference type="InterPro" id="IPR047589">
    <property type="entry name" value="DUF11_rpt"/>
</dbReference>
<feature type="compositionally biased region" description="Low complexity" evidence="1">
    <location>
        <begin position="52"/>
        <end position="61"/>
    </location>
</feature>
<dbReference type="NCBIfam" id="TIGR01451">
    <property type="entry name" value="B_ant_repeat"/>
    <property type="match status" value="1"/>
</dbReference>
<feature type="transmembrane region" description="Helical" evidence="2">
    <location>
        <begin position="203"/>
        <end position="225"/>
    </location>
</feature>
<evidence type="ECO:0000259" key="3">
    <source>
        <dbReference type="Pfam" id="PF01345"/>
    </source>
</evidence>
<dbReference type="GO" id="GO:0005975">
    <property type="term" value="P:carbohydrate metabolic process"/>
    <property type="evidence" value="ECO:0007669"/>
    <property type="project" value="UniProtKB-ARBA"/>
</dbReference>
<reference evidence="4" key="1">
    <citation type="journal article" date="2014" name="Int. J. Syst. Evol. Microbiol.">
        <title>Complete genome sequence of Corynebacterium casei LMG S-19264T (=DSM 44701T), isolated from a smear-ripened cheese.</title>
        <authorList>
            <consortium name="US DOE Joint Genome Institute (JGI-PGF)"/>
            <person name="Walter F."/>
            <person name="Albersmeier A."/>
            <person name="Kalinowski J."/>
            <person name="Ruckert C."/>
        </authorList>
    </citation>
    <scope>NUCLEOTIDE SEQUENCE</scope>
    <source>
        <strain evidence="4">CGMCC 1.15388</strain>
    </source>
</reference>
<proteinExistence type="predicted"/>
<dbReference type="AlphaFoldDB" id="A0A917EPS0"/>
<dbReference type="Proteomes" id="UP000633136">
    <property type="component" value="Unassembled WGS sequence"/>
</dbReference>
<protein>
    <recommendedName>
        <fullName evidence="3">DUF11 domain-containing protein</fullName>
    </recommendedName>
</protein>
<gene>
    <name evidence="4" type="ORF">GCM10011401_16490</name>
</gene>
<dbReference type="InterPro" id="IPR013783">
    <property type="entry name" value="Ig-like_fold"/>
</dbReference>
<sequence length="246" mass="25696">MARSDSTTTAVPAPAGERLSAGVFAALLMCVMMLAVLASPVSAEPVGEEQEAAQQDEPAQQEGDDFAISVTPDDGTDISEGDELTFTIEATNDGDEAVEVDITHAMPAGFERVSSDPEGQPVGHEMVWRTSVEPGQTATFEQTVALTDEGAEMIEDGQPGQGEQSDAPEGADFSSTACVYQTGGDQALACHSSWHELSEGPPIWLGLIIGAVVVLAILAALLYFYRSRTSAPAAEEAAGEEGYSKI</sequence>
<evidence type="ECO:0000313" key="4">
    <source>
        <dbReference type="EMBL" id="GGE69826.1"/>
    </source>
</evidence>
<dbReference type="InterPro" id="IPR001434">
    <property type="entry name" value="OmcB-like_DUF11"/>
</dbReference>
<keyword evidence="5" id="KW-1185">Reference proteome</keyword>
<feature type="domain" description="DUF11" evidence="3">
    <location>
        <begin position="65"/>
        <end position="150"/>
    </location>
</feature>
<evidence type="ECO:0000256" key="1">
    <source>
        <dbReference type="SAM" id="MobiDB-lite"/>
    </source>
</evidence>
<dbReference type="EMBL" id="BMIS01000006">
    <property type="protein sequence ID" value="GGE69826.1"/>
    <property type="molecule type" value="Genomic_DNA"/>
</dbReference>
<dbReference type="Pfam" id="PF01345">
    <property type="entry name" value="DUF11"/>
    <property type="match status" value="1"/>
</dbReference>
<keyword evidence="2" id="KW-1133">Transmembrane helix</keyword>
<evidence type="ECO:0000313" key="5">
    <source>
        <dbReference type="Proteomes" id="UP000633136"/>
    </source>
</evidence>
<accession>A0A917EPS0</accession>